<feature type="compositionally biased region" description="Polar residues" evidence="2">
    <location>
        <begin position="44"/>
        <end position="53"/>
    </location>
</feature>
<keyword evidence="3" id="KW-0812">Transmembrane</keyword>
<reference evidence="4 5" key="1">
    <citation type="submission" date="2019-02" db="EMBL/GenBank/DDBJ databases">
        <title>The Batch Genome Submission of Acinetobacter spp. strains.</title>
        <authorList>
            <person name="Qin J."/>
            <person name="Hu Y."/>
            <person name="Ye H."/>
            <person name="Wei L."/>
            <person name="Feng Y."/>
            <person name="Zong Z."/>
        </authorList>
    </citation>
    <scope>NUCLEOTIDE SEQUENCE [LARGE SCALE GENOMIC DNA]</scope>
    <source>
        <strain evidence="4 5">WCHAW060049</strain>
    </source>
</reference>
<evidence type="ECO:0000313" key="4">
    <source>
        <dbReference type="EMBL" id="RZG48049.1"/>
    </source>
</evidence>
<keyword evidence="3" id="KW-0472">Membrane</keyword>
<keyword evidence="5" id="KW-1185">Reference proteome</keyword>
<feature type="transmembrane region" description="Helical" evidence="3">
    <location>
        <begin position="157"/>
        <end position="178"/>
    </location>
</feature>
<keyword evidence="3" id="KW-1133">Transmembrane helix</keyword>
<feature type="transmembrane region" description="Helical" evidence="3">
    <location>
        <begin position="221"/>
        <end position="241"/>
    </location>
</feature>
<dbReference type="EMBL" id="SGSQ01000005">
    <property type="protein sequence ID" value="RZG48049.1"/>
    <property type="molecule type" value="Genomic_DNA"/>
</dbReference>
<dbReference type="RefSeq" id="WP_130168145.1">
    <property type="nucleotide sequence ID" value="NZ_SGSQ01000005.1"/>
</dbReference>
<dbReference type="Proteomes" id="UP000293863">
    <property type="component" value="Unassembled WGS sequence"/>
</dbReference>
<feature type="region of interest" description="Disordered" evidence="2">
    <location>
        <begin position="22"/>
        <end position="53"/>
    </location>
</feature>
<sequence>MSKENKLNKNIEGGEVIYPSSKSSITSAQTNNTTTFLNPGIKTKGSNTPLPPTSQTISNVSVQNTSSMSAVKNDAISLTSSQKNQITHFDFQNNEFDKLRNLESILENKAVNIEKGLLEKQGIALEALNTSLNDALEDIDGHKIETKEELKETRNSVLGTIALFAAFFTFVSVNVNIFTKAENVMQSIIFMLSFWLCIIGFISLFFLFLNKNKDTAIHKTVEFITTVGCILLSVVLMYLLFNKSDSESYKKINDKLVKIQKENSDLKKENTALNEKINKNLKALDEQIIELRKNQYQLNHQQ</sequence>
<comment type="caution">
    <text evidence="4">The sequence shown here is derived from an EMBL/GenBank/DDBJ whole genome shotgun (WGS) entry which is preliminary data.</text>
</comment>
<evidence type="ECO:0000313" key="5">
    <source>
        <dbReference type="Proteomes" id="UP000293863"/>
    </source>
</evidence>
<feature type="coiled-coil region" evidence="1">
    <location>
        <begin position="249"/>
        <end position="294"/>
    </location>
</feature>
<name>A0A4Q7AIG6_9GAMM</name>
<evidence type="ECO:0000256" key="2">
    <source>
        <dbReference type="SAM" id="MobiDB-lite"/>
    </source>
</evidence>
<organism evidence="4 5">
    <name type="scientific">Acinetobacter wuhouensis</name>
    <dbReference type="NCBI Taxonomy" id="1879050"/>
    <lineage>
        <taxon>Bacteria</taxon>
        <taxon>Pseudomonadati</taxon>
        <taxon>Pseudomonadota</taxon>
        <taxon>Gammaproteobacteria</taxon>
        <taxon>Moraxellales</taxon>
        <taxon>Moraxellaceae</taxon>
        <taxon>Acinetobacter</taxon>
    </lineage>
</organism>
<protein>
    <submittedName>
        <fullName evidence="4">Uncharacterized protein</fullName>
    </submittedName>
</protein>
<gene>
    <name evidence="4" type="ORF">EXU28_04580</name>
</gene>
<accession>A0A4Q7AIG6</accession>
<evidence type="ECO:0000256" key="1">
    <source>
        <dbReference type="SAM" id="Coils"/>
    </source>
</evidence>
<feature type="compositionally biased region" description="Polar residues" evidence="2">
    <location>
        <begin position="22"/>
        <end position="37"/>
    </location>
</feature>
<evidence type="ECO:0000256" key="3">
    <source>
        <dbReference type="SAM" id="Phobius"/>
    </source>
</evidence>
<dbReference type="AlphaFoldDB" id="A0A4Q7AIG6"/>
<keyword evidence="1" id="KW-0175">Coiled coil</keyword>
<feature type="transmembrane region" description="Helical" evidence="3">
    <location>
        <begin position="184"/>
        <end position="209"/>
    </location>
</feature>
<proteinExistence type="predicted"/>